<reference evidence="1 2" key="2">
    <citation type="journal article" date="2017" name="Front. Plant Sci.">
        <title>Gene Classification and Mining of Molecular Markers Useful in Red Clover (Trifolium pratense) Breeding.</title>
        <authorList>
            <person name="Istvanek J."/>
            <person name="Dluhosova J."/>
            <person name="Dluhos P."/>
            <person name="Patkova L."/>
            <person name="Nedelnik J."/>
            <person name="Repkova J."/>
        </authorList>
    </citation>
    <scope>NUCLEOTIDE SEQUENCE [LARGE SCALE GENOMIC DNA]</scope>
    <source>
        <strain evidence="2">cv. Tatra</strain>
        <tissue evidence="1">Young leaves</tissue>
    </source>
</reference>
<dbReference type="EMBL" id="ASHM01018124">
    <property type="protein sequence ID" value="PNX99760.1"/>
    <property type="molecule type" value="Genomic_DNA"/>
</dbReference>
<protein>
    <submittedName>
        <fullName evidence="1">Uncharacterized protein</fullName>
    </submittedName>
</protein>
<evidence type="ECO:0000313" key="2">
    <source>
        <dbReference type="Proteomes" id="UP000236291"/>
    </source>
</evidence>
<dbReference type="AlphaFoldDB" id="A0A2K3N9R2"/>
<organism evidence="1 2">
    <name type="scientific">Trifolium pratense</name>
    <name type="common">Red clover</name>
    <dbReference type="NCBI Taxonomy" id="57577"/>
    <lineage>
        <taxon>Eukaryota</taxon>
        <taxon>Viridiplantae</taxon>
        <taxon>Streptophyta</taxon>
        <taxon>Embryophyta</taxon>
        <taxon>Tracheophyta</taxon>
        <taxon>Spermatophyta</taxon>
        <taxon>Magnoliopsida</taxon>
        <taxon>eudicotyledons</taxon>
        <taxon>Gunneridae</taxon>
        <taxon>Pentapetalae</taxon>
        <taxon>rosids</taxon>
        <taxon>fabids</taxon>
        <taxon>Fabales</taxon>
        <taxon>Fabaceae</taxon>
        <taxon>Papilionoideae</taxon>
        <taxon>50 kb inversion clade</taxon>
        <taxon>NPAAA clade</taxon>
        <taxon>Hologalegina</taxon>
        <taxon>IRL clade</taxon>
        <taxon>Trifolieae</taxon>
        <taxon>Trifolium</taxon>
    </lineage>
</organism>
<evidence type="ECO:0000313" key="1">
    <source>
        <dbReference type="EMBL" id="PNX99760.1"/>
    </source>
</evidence>
<accession>A0A2K3N9R2</accession>
<name>A0A2K3N9R2_TRIPR</name>
<gene>
    <name evidence="1" type="ORF">L195_g023029</name>
</gene>
<comment type="caution">
    <text evidence="1">The sequence shown here is derived from an EMBL/GenBank/DDBJ whole genome shotgun (WGS) entry which is preliminary data.</text>
</comment>
<dbReference type="Proteomes" id="UP000236291">
    <property type="component" value="Unassembled WGS sequence"/>
</dbReference>
<sequence length="88" mass="9964">MLSFFSSSKPSIVVFNFSALILSSASSPAFNSFFSLMCVWDDELDDVAVKDGKKKIATNDNYEMMMEICKEFGKEFGKKIWQRISQGN</sequence>
<reference evidence="1 2" key="1">
    <citation type="journal article" date="2014" name="Am. J. Bot.">
        <title>Genome assembly and annotation for red clover (Trifolium pratense; Fabaceae).</title>
        <authorList>
            <person name="Istvanek J."/>
            <person name="Jaros M."/>
            <person name="Krenek A."/>
            <person name="Repkova J."/>
        </authorList>
    </citation>
    <scope>NUCLEOTIDE SEQUENCE [LARGE SCALE GENOMIC DNA]</scope>
    <source>
        <strain evidence="2">cv. Tatra</strain>
        <tissue evidence="1">Young leaves</tissue>
    </source>
</reference>
<proteinExistence type="predicted"/>